<feature type="coiled-coil region" evidence="1">
    <location>
        <begin position="81"/>
        <end position="136"/>
    </location>
</feature>
<reference evidence="3 4" key="1">
    <citation type="submission" date="2019-05" db="EMBL/GenBank/DDBJ databases">
        <title>A comparative analysis of the Nautiliaceae.</title>
        <authorList>
            <person name="Grosche A."/>
            <person name="Smedile F."/>
            <person name="Vetriani C."/>
        </authorList>
    </citation>
    <scope>NUCLEOTIDE SEQUENCE [LARGE SCALE GENOMIC DNA]</scope>
    <source>
        <strain evidence="3 4">TB-2</strain>
    </source>
</reference>
<gene>
    <name evidence="3" type="ORF">FE773_02725</name>
</gene>
<dbReference type="InterPro" id="IPR025002">
    <property type="entry name" value="DUF3972"/>
</dbReference>
<dbReference type="EMBL" id="CP040463">
    <property type="protein sequence ID" value="QCT94126.1"/>
    <property type="molecule type" value="Genomic_DNA"/>
</dbReference>
<dbReference type="Pfam" id="PF13118">
    <property type="entry name" value="DUF3972"/>
    <property type="match status" value="1"/>
</dbReference>
<evidence type="ECO:0000256" key="1">
    <source>
        <dbReference type="SAM" id="Coils"/>
    </source>
</evidence>
<sequence length="160" mass="18919">MQTWLTINEFSKLTGKSKKEIINLCKEKKLNCKKQDNNIFIEVESMAKALVPLPELEVIEKEQSIAEKTIAMLLTLHEKVLMSKDETINALKEENKFLKESIYSIQEDYEQQKKTIDRLQKQLEICQEELEFCKRKYKLMWGKVLSKADEKEDECLNKKE</sequence>
<protein>
    <submittedName>
        <fullName evidence="3">DUF3972 domain-containing protein</fullName>
    </submittedName>
</protein>
<organism evidence="3 4">
    <name type="scientific">Caminibacter mediatlanticus TB-2</name>
    <dbReference type="NCBI Taxonomy" id="391592"/>
    <lineage>
        <taxon>Bacteria</taxon>
        <taxon>Pseudomonadati</taxon>
        <taxon>Campylobacterota</taxon>
        <taxon>Epsilonproteobacteria</taxon>
        <taxon>Nautiliales</taxon>
        <taxon>Nautiliaceae</taxon>
        <taxon>Caminibacter</taxon>
    </lineage>
</organism>
<proteinExistence type="predicted"/>
<dbReference type="RefSeq" id="WP_138323018.1">
    <property type="nucleotide sequence ID" value="NZ_CP040463.1"/>
</dbReference>
<keyword evidence="1" id="KW-0175">Coiled coil</keyword>
<evidence type="ECO:0000313" key="3">
    <source>
        <dbReference type="EMBL" id="QCT94126.1"/>
    </source>
</evidence>
<name>A0ABX5V7C5_9BACT</name>
<dbReference type="Proteomes" id="UP000306825">
    <property type="component" value="Chromosome"/>
</dbReference>
<keyword evidence="4" id="KW-1185">Reference proteome</keyword>
<evidence type="ECO:0000259" key="2">
    <source>
        <dbReference type="Pfam" id="PF13118"/>
    </source>
</evidence>
<accession>A0ABX5V7C5</accession>
<evidence type="ECO:0000313" key="4">
    <source>
        <dbReference type="Proteomes" id="UP000306825"/>
    </source>
</evidence>
<feature type="domain" description="DUF3972" evidence="2">
    <location>
        <begin position="9"/>
        <end position="125"/>
    </location>
</feature>